<dbReference type="RefSeq" id="WP_183702111.1">
    <property type="nucleotide sequence ID" value="NZ_JACHFE010000004.1"/>
</dbReference>
<dbReference type="Pfam" id="PF04343">
    <property type="entry name" value="DUF488"/>
    <property type="match status" value="1"/>
</dbReference>
<dbReference type="AlphaFoldDB" id="A0A840UAF0"/>
<dbReference type="InterPro" id="IPR014519">
    <property type="entry name" value="UCP024492"/>
</dbReference>
<name>A0A840UAF0_9GAMM</name>
<dbReference type="Proteomes" id="UP000591735">
    <property type="component" value="Unassembled WGS sequence"/>
</dbReference>
<dbReference type="EMBL" id="JACHFE010000004">
    <property type="protein sequence ID" value="MBB5321183.1"/>
    <property type="molecule type" value="Genomic_DNA"/>
</dbReference>
<reference evidence="1 2" key="1">
    <citation type="submission" date="2020-08" db="EMBL/GenBank/DDBJ databases">
        <title>Genomic Encyclopedia of Type Strains, Phase IV (KMG-IV): sequencing the most valuable type-strain genomes for metagenomic binning, comparative biology and taxonomic classification.</title>
        <authorList>
            <person name="Goeker M."/>
        </authorList>
    </citation>
    <scope>NUCLEOTIDE SEQUENCE [LARGE SCALE GENOMIC DNA]</scope>
    <source>
        <strain evidence="1 2">DSM 22359</strain>
    </source>
</reference>
<dbReference type="PIRSF" id="PIRSF024492">
    <property type="entry name" value="UCP024492"/>
    <property type="match status" value="1"/>
</dbReference>
<dbReference type="InterPro" id="IPR007438">
    <property type="entry name" value="DUF488"/>
</dbReference>
<dbReference type="PANTHER" id="PTHR39337">
    <property type="entry name" value="BLR5642 PROTEIN"/>
    <property type="match status" value="1"/>
</dbReference>
<sequence>MQIFTIGYEGMGVDQFKNVLLNAGIDALVDVRELPLSRKPGFSKTKLREALESAGIGYIHMPKLGCPKPIRHQLKEDGDWGSYKLKFLDHLAEQDEALGRLVAEASTKKCALMCFEADATFCHRSLVAKSVQKIADFSVVHLSKKWLKKAVAEVA</sequence>
<evidence type="ECO:0000313" key="1">
    <source>
        <dbReference type="EMBL" id="MBB5321183.1"/>
    </source>
</evidence>
<protein>
    <submittedName>
        <fullName evidence="1">Uncharacterized protein (DUF488 family)</fullName>
    </submittedName>
</protein>
<evidence type="ECO:0000313" key="2">
    <source>
        <dbReference type="Proteomes" id="UP000591735"/>
    </source>
</evidence>
<gene>
    <name evidence="1" type="ORF">HNR38_001672</name>
</gene>
<proteinExistence type="predicted"/>
<organism evidence="1 2">
    <name type="scientific">Marinobacter oulmenensis</name>
    <dbReference type="NCBI Taxonomy" id="643747"/>
    <lineage>
        <taxon>Bacteria</taxon>
        <taxon>Pseudomonadati</taxon>
        <taxon>Pseudomonadota</taxon>
        <taxon>Gammaproteobacteria</taxon>
        <taxon>Pseudomonadales</taxon>
        <taxon>Marinobacteraceae</taxon>
        <taxon>Marinobacter</taxon>
    </lineage>
</organism>
<accession>A0A840UAF0</accession>
<dbReference type="PANTHER" id="PTHR39337:SF1">
    <property type="entry name" value="BLR5642 PROTEIN"/>
    <property type="match status" value="1"/>
</dbReference>
<comment type="caution">
    <text evidence="1">The sequence shown here is derived from an EMBL/GenBank/DDBJ whole genome shotgun (WGS) entry which is preliminary data.</text>
</comment>
<keyword evidence="2" id="KW-1185">Reference proteome</keyword>